<dbReference type="Proteomes" id="UP000594638">
    <property type="component" value="Unassembled WGS sequence"/>
</dbReference>
<organism evidence="1 2">
    <name type="scientific">Olea europaea subsp. europaea</name>
    <dbReference type="NCBI Taxonomy" id="158383"/>
    <lineage>
        <taxon>Eukaryota</taxon>
        <taxon>Viridiplantae</taxon>
        <taxon>Streptophyta</taxon>
        <taxon>Embryophyta</taxon>
        <taxon>Tracheophyta</taxon>
        <taxon>Spermatophyta</taxon>
        <taxon>Magnoliopsida</taxon>
        <taxon>eudicotyledons</taxon>
        <taxon>Gunneridae</taxon>
        <taxon>Pentapetalae</taxon>
        <taxon>asterids</taxon>
        <taxon>lamiids</taxon>
        <taxon>Lamiales</taxon>
        <taxon>Oleaceae</taxon>
        <taxon>Oleeae</taxon>
        <taxon>Olea</taxon>
    </lineage>
</organism>
<name>A0A8S0RZG6_OLEEU</name>
<dbReference type="Gramene" id="OE9A114957T1">
    <property type="protein sequence ID" value="OE9A114957C1"/>
    <property type="gene ID" value="OE9A114957"/>
</dbReference>
<reference evidence="1 2" key="1">
    <citation type="submission" date="2019-12" db="EMBL/GenBank/DDBJ databases">
        <authorList>
            <person name="Alioto T."/>
            <person name="Alioto T."/>
            <person name="Gomez Garrido J."/>
        </authorList>
    </citation>
    <scope>NUCLEOTIDE SEQUENCE [LARGE SCALE GENOMIC DNA]</scope>
</reference>
<comment type="caution">
    <text evidence="1">The sequence shown here is derived from an EMBL/GenBank/DDBJ whole genome shotgun (WGS) entry which is preliminary data.</text>
</comment>
<protein>
    <submittedName>
        <fullName evidence="1">Uncharacterized protein</fullName>
    </submittedName>
</protein>
<sequence>MNDTGNSWDQMLKRNEMSMVEGEMVVSDIGDLELGQKSSEGQVYELDGDMGVVGTQSVKALYDEYAENEGLVNEYSLLMEMQVV</sequence>
<proteinExistence type="predicted"/>
<dbReference type="AlphaFoldDB" id="A0A8S0RZG6"/>
<evidence type="ECO:0000313" key="2">
    <source>
        <dbReference type="Proteomes" id="UP000594638"/>
    </source>
</evidence>
<keyword evidence="2" id="KW-1185">Reference proteome</keyword>
<accession>A0A8S0RZG6</accession>
<dbReference type="EMBL" id="CACTIH010003775">
    <property type="protein sequence ID" value="CAA2984674.1"/>
    <property type="molecule type" value="Genomic_DNA"/>
</dbReference>
<gene>
    <name evidence="1" type="ORF">OLEA9_A114957</name>
</gene>
<evidence type="ECO:0000313" key="1">
    <source>
        <dbReference type="EMBL" id="CAA2984674.1"/>
    </source>
</evidence>